<feature type="transmembrane region" description="Helical" evidence="1">
    <location>
        <begin position="12"/>
        <end position="30"/>
    </location>
</feature>
<proteinExistence type="predicted"/>
<evidence type="ECO:0000256" key="1">
    <source>
        <dbReference type="SAM" id="Phobius"/>
    </source>
</evidence>
<organism evidence="2 3">
    <name type="scientific">Aspergillus glaucus CBS 516.65</name>
    <dbReference type="NCBI Taxonomy" id="1160497"/>
    <lineage>
        <taxon>Eukaryota</taxon>
        <taxon>Fungi</taxon>
        <taxon>Dikarya</taxon>
        <taxon>Ascomycota</taxon>
        <taxon>Pezizomycotina</taxon>
        <taxon>Eurotiomycetes</taxon>
        <taxon>Eurotiomycetidae</taxon>
        <taxon>Eurotiales</taxon>
        <taxon>Aspergillaceae</taxon>
        <taxon>Aspergillus</taxon>
        <taxon>Aspergillus subgen. Aspergillus</taxon>
    </lineage>
</organism>
<reference evidence="3" key="1">
    <citation type="journal article" date="2017" name="Genome Biol.">
        <title>Comparative genomics reveals high biological diversity and specific adaptations in the industrially and medically important fungal genus Aspergillus.</title>
        <authorList>
            <person name="de Vries R.P."/>
            <person name="Riley R."/>
            <person name="Wiebenga A."/>
            <person name="Aguilar-Osorio G."/>
            <person name="Amillis S."/>
            <person name="Uchima C.A."/>
            <person name="Anderluh G."/>
            <person name="Asadollahi M."/>
            <person name="Askin M."/>
            <person name="Barry K."/>
            <person name="Battaglia E."/>
            <person name="Bayram O."/>
            <person name="Benocci T."/>
            <person name="Braus-Stromeyer S.A."/>
            <person name="Caldana C."/>
            <person name="Canovas D."/>
            <person name="Cerqueira G.C."/>
            <person name="Chen F."/>
            <person name="Chen W."/>
            <person name="Choi C."/>
            <person name="Clum A."/>
            <person name="Dos Santos R.A."/>
            <person name="Damasio A.R."/>
            <person name="Diallinas G."/>
            <person name="Emri T."/>
            <person name="Fekete E."/>
            <person name="Flipphi M."/>
            <person name="Freyberg S."/>
            <person name="Gallo A."/>
            <person name="Gournas C."/>
            <person name="Habgood R."/>
            <person name="Hainaut M."/>
            <person name="Harispe M.L."/>
            <person name="Henrissat B."/>
            <person name="Hilden K.S."/>
            <person name="Hope R."/>
            <person name="Hossain A."/>
            <person name="Karabika E."/>
            <person name="Karaffa L."/>
            <person name="Karanyi Z."/>
            <person name="Krasevec N."/>
            <person name="Kuo A."/>
            <person name="Kusch H."/>
            <person name="LaButti K."/>
            <person name="Lagendijk E.L."/>
            <person name="Lapidus A."/>
            <person name="Levasseur A."/>
            <person name="Lindquist E."/>
            <person name="Lipzen A."/>
            <person name="Logrieco A.F."/>
            <person name="MacCabe A."/>
            <person name="Maekelae M.R."/>
            <person name="Malavazi I."/>
            <person name="Melin P."/>
            <person name="Meyer V."/>
            <person name="Mielnichuk N."/>
            <person name="Miskei M."/>
            <person name="Molnar A.P."/>
            <person name="Mule G."/>
            <person name="Ngan C.Y."/>
            <person name="Orejas M."/>
            <person name="Orosz E."/>
            <person name="Ouedraogo J.P."/>
            <person name="Overkamp K.M."/>
            <person name="Park H.-S."/>
            <person name="Perrone G."/>
            <person name="Piumi F."/>
            <person name="Punt P.J."/>
            <person name="Ram A.F."/>
            <person name="Ramon A."/>
            <person name="Rauscher S."/>
            <person name="Record E."/>
            <person name="Riano-Pachon D.M."/>
            <person name="Robert V."/>
            <person name="Roehrig J."/>
            <person name="Ruller R."/>
            <person name="Salamov A."/>
            <person name="Salih N.S."/>
            <person name="Samson R.A."/>
            <person name="Sandor E."/>
            <person name="Sanguinetti M."/>
            <person name="Schuetze T."/>
            <person name="Sepcic K."/>
            <person name="Shelest E."/>
            <person name="Sherlock G."/>
            <person name="Sophianopoulou V."/>
            <person name="Squina F.M."/>
            <person name="Sun H."/>
            <person name="Susca A."/>
            <person name="Todd R.B."/>
            <person name="Tsang A."/>
            <person name="Unkles S.E."/>
            <person name="van de Wiele N."/>
            <person name="van Rossen-Uffink D."/>
            <person name="Oliveira J.V."/>
            <person name="Vesth T.C."/>
            <person name="Visser J."/>
            <person name="Yu J.-H."/>
            <person name="Zhou M."/>
            <person name="Andersen M.R."/>
            <person name="Archer D.B."/>
            <person name="Baker S.E."/>
            <person name="Benoit I."/>
            <person name="Brakhage A.A."/>
            <person name="Braus G.H."/>
            <person name="Fischer R."/>
            <person name="Frisvad J.C."/>
            <person name="Goldman G.H."/>
            <person name="Houbraken J."/>
            <person name="Oakley B."/>
            <person name="Pocsi I."/>
            <person name="Scazzocchio C."/>
            <person name="Seiboth B."/>
            <person name="vanKuyk P.A."/>
            <person name="Wortman J."/>
            <person name="Dyer P.S."/>
            <person name="Grigoriev I.V."/>
        </authorList>
    </citation>
    <scope>NUCLEOTIDE SEQUENCE [LARGE SCALE GENOMIC DNA]</scope>
    <source>
        <strain evidence="3">CBS 516.65</strain>
    </source>
</reference>
<dbReference type="RefSeq" id="XP_022395652.1">
    <property type="nucleotide sequence ID" value="XM_022539545.1"/>
</dbReference>
<name>A0A1L9V4U2_ASPGL</name>
<evidence type="ECO:0000313" key="3">
    <source>
        <dbReference type="Proteomes" id="UP000184300"/>
    </source>
</evidence>
<gene>
    <name evidence="2" type="ORF">ASPGLDRAFT_1088877</name>
</gene>
<sequence length="100" mass="11478">MVAFKHSFQRFFLFSFFGVTTLPPYLRFLVSMSRGGGSPSVHSDASCYGVLVRTHRMMVWPRPAQSTLYILSYHIVRYTILVVYLVVAIIPVVISLLRYT</sequence>
<dbReference type="VEuPathDB" id="FungiDB:ASPGLDRAFT_1088877"/>
<keyword evidence="1" id="KW-0812">Transmembrane</keyword>
<dbReference type="AlphaFoldDB" id="A0A1L9V4U2"/>
<dbReference type="Proteomes" id="UP000184300">
    <property type="component" value="Unassembled WGS sequence"/>
</dbReference>
<dbReference type="GeneID" id="34455806"/>
<accession>A0A1L9V4U2</accession>
<dbReference type="EMBL" id="KV878924">
    <property type="protein sequence ID" value="OJJ78954.1"/>
    <property type="molecule type" value="Genomic_DNA"/>
</dbReference>
<keyword evidence="3" id="KW-1185">Reference proteome</keyword>
<feature type="transmembrane region" description="Helical" evidence="1">
    <location>
        <begin position="75"/>
        <end position="97"/>
    </location>
</feature>
<keyword evidence="1" id="KW-0472">Membrane</keyword>
<keyword evidence="1" id="KW-1133">Transmembrane helix</keyword>
<protein>
    <submittedName>
        <fullName evidence="2">Uncharacterized protein</fullName>
    </submittedName>
</protein>
<evidence type="ECO:0000313" key="2">
    <source>
        <dbReference type="EMBL" id="OJJ78954.1"/>
    </source>
</evidence>